<dbReference type="Pfam" id="PF17784">
    <property type="entry name" value="Sulfotransfer_4"/>
    <property type="match status" value="1"/>
</dbReference>
<keyword evidence="1" id="KW-1133">Transmembrane helix</keyword>
<dbReference type="SUPFAM" id="SSF52540">
    <property type="entry name" value="P-loop containing nucleoside triphosphate hydrolases"/>
    <property type="match status" value="1"/>
</dbReference>
<dbReference type="Proteomes" id="UP001165080">
    <property type="component" value="Unassembled WGS sequence"/>
</dbReference>
<reference evidence="2 3" key="1">
    <citation type="journal article" date="2023" name="Commun. Biol.">
        <title>Reorganization of the ancestral sex-determining regions during the evolution of trioecy in Pleodorina starrii.</title>
        <authorList>
            <person name="Takahashi K."/>
            <person name="Suzuki S."/>
            <person name="Kawai-Toyooka H."/>
            <person name="Yamamoto K."/>
            <person name="Hamaji T."/>
            <person name="Ootsuki R."/>
            <person name="Yamaguchi H."/>
            <person name="Kawachi M."/>
            <person name="Higashiyama T."/>
            <person name="Nozaki H."/>
        </authorList>
    </citation>
    <scope>NUCLEOTIDE SEQUENCE [LARGE SCALE GENOMIC DNA]</scope>
    <source>
        <strain evidence="2 3">NIES-4479</strain>
    </source>
</reference>
<dbReference type="InterPro" id="IPR027417">
    <property type="entry name" value="P-loop_NTPase"/>
</dbReference>
<evidence type="ECO:0000313" key="2">
    <source>
        <dbReference type="EMBL" id="GLC58540.1"/>
    </source>
</evidence>
<organism evidence="2 3">
    <name type="scientific">Pleodorina starrii</name>
    <dbReference type="NCBI Taxonomy" id="330485"/>
    <lineage>
        <taxon>Eukaryota</taxon>
        <taxon>Viridiplantae</taxon>
        <taxon>Chlorophyta</taxon>
        <taxon>core chlorophytes</taxon>
        <taxon>Chlorophyceae</taxon>
        <taxon>CS clade</taxon>
        <taxon>Chlamydomonadales</taxon>
        <taxon>Volvocaceae</taxon>
        <taxon>Pleodorina</taxon>
    </lineage>
</organism>
<dbReference type="PANTHER" id="PTHR36978:SF4">
    <property type="entry name" value="P-LOOP CONTAINING NUCLEOSIDE TRIPHOSPHATE HYDROLASE PROTEIN"/>
    <property type="match status" value="1"/>
</dbReference>
<feature type="transmembrane region" description="Helical" evidence="1">
    <location>
        <begin position="224"/>
        <end position="257"/>
    </location>
</feature>
<comment type="caution">
    <text evidence="2">The sequence shown here is derived from an EMBL/GenBank/DDBJ whole genome shotgun (WGS) entry which is preliminary data.</text>
</comment>
<keyword evidence="1" id="KW-0472">Membrane</keyword>
<evidence type="ECO:0000313" key="3">
    <source>
        <dbReference type="Proteomes" id="UP001165080"/>
    </source>
</evidence>
<keyword evidence="3" id="KW-1185">Reference proteome</keyword>
<dbReference type="AlphaFoldDB" id="A0A9W6BV53"/>
<keyword evidence="1" id="KW-0812">Transmembrane</keyword>
<evidence type="ECO:0008006" key="4">
    <source>
        <dbReference type="Google" id="ProtNLM"/>
    </source>
</evidence>
<evidence type="ECO:0000256" key="1">
    <source>
        <dbReference type="SAM" id="Phobius"/>
    </source>
</evidence>
<name>A0A9W6BV53_9CHLO</name>
<dbReference type="PANTHER" id="PTHR36978">
    <property type="entry name" value="P-LOOP CONTAINING NUCLEOTIDE TRIPHOSPHATE HYDROLASE"/>
    <property type="match status" value="1"/>
</dbReference>
<sequence length="263" mass="29066">MTELEVVGAGFGRTGTASLYEALNTLGYVTHHMFEVVARRDQAQAWLQAWCDRAAGRPVDWHPALGAGGFTAAVDWPSAAFVKELLTAYPRAKVILTLRDFDKWYDSARDTIYAIQSVAASIRPPPYLAPLFQNVHGTVAVAEAVIWQGTFSGRFEDREHARQVYDAHIAEVRRVVPPGQLLEFRITDGWGPLCDFLGKPVPERPFPHANDSADFRRRMQRMRVVARLLDALPASGCAMVATAVAVAAAVAIGRVLVRSWQRV</sequence>
<dbReference type="Gene3D" id="3.40.50.300">
    <property type="entry name" value="P-loop containing nucleotide triphosphate hydrolases"/>
    <property type="match status" value="1"/>
</dbReference>
<protein>
    <recommendedName>
        <fullName evidence="4">Sulfotransferase family protein</fullName>
    </recommendedName>
</protein>
<dbReference type="EMBL" id="BRXU01000023">
    <property type="protein sequence ID" value="GLC58540.1"/>
    <property type="molecule type" value="Genomic_DNA"/>
</dbReference>
<dbReference type="InterPro" id="IPR040632">
    <property type="entry name" value="Sulfotransfer_4"/>
</dbReference>
<accession>A0A9W6BV53</accession>
<gene>
    <name evidence="2" type="primary">PLEST005285</name>
    <name evidence="2" type="ORF">PLESTB_001372300</name>
</gene>
<dbReference type="OrthoDB" id="408152at2759"/>
<proteinExistence type="predicted"/>